<evidence type="ECO:0000256" key="2">
    <source>
        <dbReference type="ARBA" id="ARBA00022603"/>
    </source>
</evidence>
<evidence type="ECO:0000256" key="4">
    <source>
        <dbReference type="ARBA" id="ARBA00022691"/>
    </source>
</evidence>
<dbReference type="InterPro" id="IPR050390">
    <property type="entry name" value="C5-Methyltransferase"/>
</dbReference>
<dbReference type="Proteomes" id="UP000826254">
    <property type="component" value="Plasmid unnamed2"/>
</dbReference>
<dbReference type="PRINTS" id="PR00105">
    <property type="entry name" value="C5METTRFRASE"/>
</dbReference>
<dbReference type="REBASE" id="570537">
    <property type="entry name" value="M.Hma109044ORF18300P"/>
</dbReference>
<dbReference type="EMBL" id="CP081960">
    <property type="protein sequence ID" value="QZP39524.1"/>
    <property type="molecule type" value="Genomic_DNA"/>
</dbReference>
<gene>
    <name evidence="7" type="ORF">K6T50_18300</name>
</gene>
<evidence type="ECO:0000256" key="6">
    <source>
        <dbReference type="SAM" id="MobiDB-lite"/>
    </source>
</evidence>
<organism evidence="7 8">
    <name type="scientific">Halobaculum magnesiiphilum</name>
    <dbReference type="NCBI Taxonomy" id="1017351"/>
    <lineage>
        <taxon>Archaea</taxon>
        <taxon>Methanobacteriati</taxon>
        <taxon>Methanobacteriota</taxon>
        <taxon>Stenosarchaea group</taxon>
        <taxon>Halobacteria</taxon>
        <taxon>Halobacteriales</taxon>
        <taxon>Haloferacaceae</taxon>
        <taxon>Halobaculum</taxon>
    </lineage>
</organism>
<evidence type="ECO:0000313" key="8">
    <source>
        <dbReference type="Proteomes" id="UP000826254"/>
    </source>
</evidence>
<evidence type="ECO:0000256" key="3">
    <source>
        <dbReference type="ARBA" id="ARBA00022679"/>
    </source>
</evidence>
<dbReference type="GO" id="GO:0003886">
    <property type="term" value="F:DNA (cytosine-5-)-methyltransferase activity"/>
    <property type="evidence" value="ECO:0007669"/>
    <property type="project" value="UniProtKB-EC"/>
</dbReference>
<dbReference type="InterPro" id="IPR018117">
    <property type="entry name" value="C5_DNA_meth_AS"/>
</dbReference>
<dbReference type="SUPFAM" id="SSF53335">
    <property type="entry name" value="S-adenosyl-L-methionine-dependent methyltransferases"/>
    <property type="match status" value="1"/>
</dbReference>
<dbReference type="KEGG" id="hmp:K6T50_18300"/>
<dbReference type="Pfam" id="PF00145">
    <property type="entry name" value="DNA_methylase"/>
    <property type="match status" value="1"/>
</dbReference>
<geneLocation type="plasmid" evidence="7 8">
    <name>unnamed2</name>
</geneLocation>
<dbReference type="PANTHER" id="PTHR10629">
    <property type="entry name" value="CYTOSINE-SPECIFIC METHYLTRANSFERASE"/>
    <property type="match status" value="1"/>
</dbReference>
<dbReference type="Gene3D" id="3.40.50.150">
    <property type="entry name" value="Vaccinia Virus protein VP39"/>
    <property type="match status" value="1"/>
</dbReference>
<accession>A0A8T8WIH0</accession>
<dbReference type="PANTHER" id="PTHR10629:SF52">
    <property type="entry name" value="DNA (CYTOSINE-5)-METHYLTRANSFERASE 1"/>
    <property type="match status" value="1"/>
</dbReference>
<dbReference type="Gene3D" id="3.90.120.10">
    <property type="entry name" value="DNA Methylase, subunit A, domain 2"/>
    <property type="match status" value="1"/>
</dbReference>
<keyword evidence="7" id="KW-0614">Plasmid</keyword>
<sequence length="382" mass="42412">MDIAGVDLFCGVGGLTHGFERAGIPVAAGIDVDPDCRYPYEENNDAKFVEADVSEMSSEDVADLFPDGSFKILAGCAPCQPFSNYNNGVDSSEMDDWALLTEFGRLVQDIEPDIVAMENVQEIRNHRVYSDFIDTLFKAGYDISINKVDCEKYGVPQSRRRLLVLASKHSDISLIDPTHTGYNGHVTVEETIGNGKLNPIEAGEADDEDPLHRTQTLSEINLERIRQSTPGGTWRDWDEELILDCHKKDSGSSYDSVYGRMEWKGTAPTITTQFYGYGSGRFGHPEQDRAISLREGAMLQTFPKDYSFVEEETDEISFKQIGRFVGNAVPVRIAEVVGESINQHLNNINVTDRIETQDRGGNAVRDVAQPQRTESSGAEPLQ</sequence>
<reference evidence="7 8" key="1">
    <citation type="journal article" date="2021" name="Int. J. Syst. Evol. Microbiol.">
        <title>Halobaculum halophilum sp. nov. and Halobaculum salinum sp. nov., isolated from salt lake and saline soil.</title>
        <authorList>
            <person name="Cui H.L."/>
            <person name="Shi X.W."/>
            <person name="Yin X.M."/>
            <person name="Yang X.Y."/>
            <person name="Hou J."/>
            <person name="Zhu L."/>
        </authorList>
    </citation>
    <scope>NUCLEOTIDE SEQUENCE [LARGE SCALE GENOMIC DNA]</scope>
    <source>
        <strain evidence="7 8">NBRC 109044</strain>
    </source>
</reference>
<dbReference type="GeneID" id="67180136"/>
<keyword evidence="8" id="KW-1185">Reference proteome</keyword>
<dbReference type="NCBIfam" id="TIGR00675">
    <property type="entry name" value="dcm"/>
    <property type="match status" value="1"/>
</dbReference>
<dbReference type="RefSeq" id="WP_222609273.1">
    <property type="nucleotide sequence ID" value="NZ_CP081960.1"/>
</dbReference>
<dbReference type="EC" id="2.1.1.37" evidence="1"/>
<name>A0A8T8WIH0_9EURY</name>
<protein>
    <recommendedName>
        <fullName evidence="1">DNA (cytosine-5-)-methyltransferase</fullName>
        <ecNumber evidence="1">2.1.1.37</ecNumber>
    </recommendedName>
</protein>
<dbReference type="GO" id="GO:0032259">
    <property type="term" value="P:methylation"/>
    <property type="evidence" value="ECO:0007669"/>
    <property type="project" value="UniProtKB-KW"/>
</dbReference>
<dbReference type="AlphaFoldDB" id="A0A8T8WIH0"/>
<dbReference type="InterPro" id="IPR001525">
    <property type="entry name" value="C5_MeTfrase"/>
</dbReference>
<dbReference type="PROSITE" id="PS00094">
    <property type="entry name" value="C5_MTASE_1"/>
    <property type="match status" value="1"/>
</dbReference>
<dbReference type="PROSITE" id="PS51679">
    <property type="entry name" value="SAM_MT_C5"/>
    <property type="match status" value="1"/>
</dbReference>
<dbReference type="GO" id="GO:0003677">
    <property type="term" value="F:DNA binding"/>
    <property type="evidence" value="ECO:0007669"/>
    <property type="project" value="TreeGrafter"/>
</dbReference>
<evidence type="ECO:0000313" key="7">
    <source>
        <dbReference type="EMBL" id="QZP39524.1"/>
    </source>
</evidence>
<evidence type="ECO:0000256" key="5">
    <source>
        <dbReference type="RuleBase" id="RU000416"/>
    </source>
</evidence>
<evidence type="ECO:0000256" key="1">
    <source>
        <dbReference type="ARBA" id="ARBA00011975"/>
    </source>
</evidence>
<feature type="region of interest" description="Disordered" evidence="6">
    <location>
        <begin position="353"/>
        <end position="382"/>
    </location>
</feature>
<proteinExistence type="inferred from homology"/>
<keyword evidence="3" id="KW-0808">Transferase</keyword>
<dbReference type="InterPro" id="IPR029063">
    <property type="entry name" value="SAM-dependent_MTases_sf"/>
</dbReference>
<comment type="similarity">
    <text evidence="5">Belongs to the class I-like SAM-binding methyltransferase superfamily. C5-methyltransferase family.</text>
</comment>
<keyword evidence="4" id="KW-0949">S-adenosyl-L-methionine</keyword>
<keyword evidence="2 7" id="KW-0489">Methyltransferase</keyword>
<dbReference type="GO" id="GO:0044027">
    <property type="term" value="P:negative regulation of gene expression via chromosomal CpG island methylation"/>
    <property type="evidence" value="ECO:0007669"/>
    <property type="project" value="TreeGrafter"/>
</dbReference>